<dbReference type="Gene3D" id="1.25.40.10">
    <property type="entry name" value="Tetratricopeptide repeat domain"/>
    <property type="match status" value="1"/>
</dbReference>
<dbReference type="InterPro" id="IPR011990">
    <property type="entry name" value="TPR-like_helical_dom_sf"/>
</dbReference>
<dbReference type="OrthoDB" id="3213425at2"/>
<reference evidence="3" key="1">
    <citation type="submission" date="2018-07" db="EMBL/GenBank/DDBJ databases">
        <authorList>
            <person name="Zhao J."/>
        </authorList>
    </citation>
    <scope>NUCLEOTIDE SEQUENCE [LARGE SCALE GENOMIC DNA]</scope>
    <source>
        <strain evidence="3">GSSD-12</strain>
    </source>
</reference>
<evidence type="ECO:0000313" key="2">
    <source>
        <dbReference type="EMBL" id="AXG77941.1"/>
    </source>
</evidence>
<gene>
    <name evidence="2" type="ORF">DVK44_09765</name>
</gene>
<dbReference type="KEGG" id="spad:DVK44_09765"/>
<accession>A0A345HML7</accession>
<proteinExistence type="predicted"/>
<dbReference type="EMBL" id="CP031194">
    <property type="protein sequence ID" value="AXG77941.1"/>
    <property type="molecule type" value="Genomic_DNA"/>
</dbReference>
<dbReference type="AlphaFoldDB" id="A0A345HML7"/>
<dbReference type="SUPFAM" id="SSF48452">
    <property type="entry name" value="TPR-like"/>
    <property type="match status" value="1"/>
</dbReference>
<evidence type="ECO:0000313" key="3">
    <source>
        <dbReference type="Proteomes" id="UP000253868"/>
    </source>
</evidence>
<name>A0A345HML7_9ACTN</name>
<protein>
    <recommendedName>
        <fullName evidence="4">Transcriptional regulator</fullName>
    </recommendedName>
</protein>
<feature type="region of interest" description="Disordered" evidence="1">
    <location>
        <begin position="77"/>
        <end position="107"/>
    </location>
</feature>
<dbReference type="Proteomes" id="UP000253868">
    <property type="component" value="Chromosome"/>
</dbReference>
<evidence type="ECO:0008006" key="4">
    <source>
        <dbReference type="Google" id="ProtNLM"/>
    </source>
</evidence>
<evidence type="ECO:0000256" key="1">
    <source>
        <dbReference type="SAM" id="MobiDB-lite"/>
    </source>
</evidence>
<sequence length="473" mass="50417">MRGLLAEAGWTEDFLARQVNAVAAESGVVMRLDRRSVTHWLAGRRPRSPVPELIAEAISRGLHRSVGLADMGLGGQAAAPAVREERDPRRLSPAAADRPSDTDGQPRDVVSVLTGLAQFDDDRRRALSATAYRVAALAVPGWAQAAACQSGPRPWPDTACAQRLELGQVAAAEQMARLFSDIDDSFGGGHARAELSCYLAFDIAPRLRAAGTPALRRRLLAAATQLTYLAAFMCFDDGCHGLGQRYYRAALMLACENNDPAGYAVTLRGLSVQAQTLGHHQHAVDLAESAARISRGTTGPARQAFFLGQVAVAAAAAGDRQHALTTIAAAERRLEQACSRTAGDSAAQGGTAMGRYHPAALANQQAAVRALLGDTKGAIATLAEATRHRPLRERRSRALVHARLAGLHLDQGDLDQAVAVWHAFLDDAAFLTCGRATTAVNALRSRLHPQRANRAVRQLLVRTTTWTPDTVAS</sequence>
<keyword evidence="3" id="KW-1185">Reference proteome</keyword>
<organism evidence="2 3">
    <name type="scientific">Streptomyces paludis</name>
    <dbReference type="NCBI Taxonomy" id="2282738"/>
    <lineage>
        <taxon>Bacteria</taxon>
        <taxon>Bacillati</taxon>
        <taxon>Actinomycetota</taxon>
        <taxon>Actinomycetes</taxon>
        <taxon>Kitasatosporales</taxon>
        <taxon>Streptomycetaceae</taxon>
        <taxon>Streptomyces</taxon>
    </lineage>
</organism>